<dbReference type="Proteomes" id="UP000085678">
    <property type="component" value="Unplaced"/>
</dbReference>
<proteinExistence type="predicted"/>
<dbReference type="GeneID" id="106180080"/>
<keyword evidence="1" id="KW-1185">Reference proteome</keyword>
<accession>A0A1S3KA84</accession>
<evidence type="ECO:0000313" key="2">
    <source>
        <dbReference type="RefSeq" id="XP_013419412.1"/>
    </source>
</evidence>
<reference evidence="2" key="1">
    <citation type="submission" date="2025-08" db="UniProtKB">
        <authorList>
            <consortium name="RefSeq"/>
        </authorList>
    </citation>
    <scope>IDENTIFICATION</scope>
    <source>
        <tissue evidence="2">Gonads</tissue>
    </source>
</reference>
<name>A0A1S3KA84_LINAN</name>
<dbReference type="RefSeq" id="XP_013419412.1">
    <property type="nucleotide sequence ID" value="XM_013563958.1"/>
</dbReference>
<dbReference type="AlphaFoldDB" id="A0A1S3KA84"/>
<sequence length="137" mass="16094">MGDFAYHQEVLRKARVIERKREAARATDIQFGEEFTNSVGTKSGKREQVAARYNDYRKLPDSRSEKTSWYEKRAYDHSREGPILGSTWRSISRELHHQDHNMATSNSEAFMQLFNPKTISVPRTPKTPVRTLRKYFK</sequence>
<gene>
    <name evidence="2" type="primary">LOC106180080</name>
</gene>
<dbReference type="OrthoDB" id="6287367at2759"/>
<evidence type="ECO:0000313" key="1">
    <source>
        <dbReference type="Proteomes" id="UP000085678"/>
    </source>
</evidence>
<organism evidence="1 2">
    <name type="scientific">Lingula anatina</name>
    <name type="common">Brachiopod</name>
    <name type="synonym">Lingula unguis</name>
    <dbReference type="NCBI Taxonomy" id="7574"/>
    <lineage>
        <taxon>Eukaryota</taxon>
        <taxon>Metazoa</taxon>
        <taxon>Spiralia</taxon>
        <taxon>Lophotrochozoa</taxon>
        <taxon>Brachiopoda</taxon>
        <taxon>Linguliformea</taxon>
        <taxon>Lingulata</taxon>
        <taxon>Lingulida</taxon>
        <taxon>Linguloidea</taxon>
        <taxon>Lingulidae</taxon>
        <taxon>Lingula</taxon>
    </lineage>
</organism>
<protein>
    <submittedName>
        <fullName evidence="2">Uncharacterized protein LOC106180080 isoform X2</fullName>
    </submittedName>
</protein>